<organism evidence="1 2">
    <name type="scientific">Macrophomina phaseolina</name>
    <dbReference type="NCBI Taxonomy" id="35725"/>
    <lineage>
        <taxon>Eukaryota</taxon>
        <taxon>Fungi</taxon>
        <taxon>Dikarya</taxon>
        <taxon>Ascomycota</taxon>
        <taxon>Pezizomycotina</taxon>
        <taxon>Dothideomycetes</taxon>
        <taxon>Dothideomycetes incertae sedis</taxon>
        <taxon>Botryosphaeriales</taxon>
        <taxon>Botryosphaeriaceae</taxon>
        <taxon>Macrophomina</taxon>
    </lineage>
</organism>
<evidence type="ECO:0000313" key="2">
    <source>
        <dbReference type="Proteomes" id="UP000774617"/>
    </source>
</evidence>
<dbReference type="Proteomes" id="UP000774617">
    <property type="component" value="Unassembled WGS sequence"/>
</dbReference>
<keyword evidence="2" id="KW-1185">Reference proteome</keyword>
<dbReference type="Gene3D" id="2.40.160.20">
    <property type="match status" value="1"/>
</dbReference>
<evidence type="ECO:0000313" key="1">
    <source>
        <dbReference type="EMBL" id="KAH7015965.1"/>
    </source>
</evidence>
<dbReference type="Pfam" id="PF11578">
    <property type="entry name" value="DUF3237"/>
    <property type="match status" value="1"/>
</dbReference>
<proteinExistence type="predicted"/>
<protein>
    <submittedName>
        <fullName evidence="1">Uncharacterized protein</fullName>
    </submittedName>
</protein>
<accession>A0ABQ8FR71</accession>
<gene>
    <name evidence="1" type="ORF">B0J12DRAFT_705709</name>
</gene>
<name>A0ABQ8FR71_9PEZI</name>
<sequence>MLFSSLVPALSFTATVKTPILIGNISTGSTLTYADVVSGSVVSEPGFYPILNGTTISGGDHLTIDPSQLFNRINIDMLVQTDDEPPEYIRMLATGTEEATQSVLDAVIGAPGAKPVPFGDFQATSSWSFQTGSEKYGELQNAVYVGSTSFRPGVEEGTFTIGFKVSKAVSVKTDISV</sequence>
<comment type="caution">
    <text evidence="1">The sequence shown here is derived from an EMBL/GenBank/DDBJ whole genome shotgun (WGS) entry which is preliminary data.</text>
</comment>
<reference evidence="1 2" key="1">
    <citation type="journal article" date="2021" name="Nat. Commun.">
        <title>Genetic determinants of endophytism in the Arabidopsis root mycobiome.</title>
        <authorList>
            <person name="Mesny F."/>
            <person name="Miyauchi S."/>
            <person name="Thiergart T."/>
            <person name="Pickel B."/>
            <person name="Atanasova L."/>
            <person name="Karlsson M."/>
            <person name="Huettel B."/>
            <person name="Barry K.W."/>
            <person name="Haridas S."/>
            <person name="Chen C."/>
            <person name="Bauer D."/>
            <person name="Andreopoulos W."/>
            <person name="Pangilinan J."/>
            <person name="LaButti K."/>
            <person name="Riley R."/>
            <person name="Lipzen A."/>
            <person name="Clum A."/>
            <person name="Drula E."/>
            <person name="Henrissat B."/>
            <person name="Kohler A."/>
            <person name="Grigoriev I.V."/>
            <person name="Martin F.M."/>
            <person name="Hacquard S."/>
        </authorList>
    </citation>
    <scope>NUCLEOTIDE SEQUENCE [LARGE SCALE GENOMIC DNA]</scope>
    <source>
        <strain evidence="1 2">MPI-SDFR-AT-0080</strain>
    </source>
</reference>
<dbReference type="EMBL" id="JAGTJR010000076">
    <property type="protein sequence ID" value="KAH7015965.1"/>
    <property type="molecule type" value="Genomic_DNA"/>
</dbReference>